<dbReference type="InterPro" id="IPR010499">
    <property type="entry name" value="AraC_E-bd"/>
</dbReference>
<dbReference type="SMART" id="SM00871">
    <property type="entry name" value="AraC_E_bind"/>
    <property type="match status" value="1"/>
</dbReference>
<dbReference type="SUPFAM" id="SSF55136">
    <property type="entry name" value="Probable bacterial effector-binding domain"/>
    <property type="match status" value="1"/>
</dbReference>
<sequence>MRYILVFVAVAIAAFGLFLSNYLGAWKGVDISHANQGPYITVYLEHVGPYHKVNKIIEKVEKYMQTQGVTCGRTFGEYMDDPQVVEEARLRSKVGCLVEKVPENMPEEFKSGEIPQRDYVVAIFTGSPGIGPLKVYPRVNDYMLKQDMKQSGPVIEIYEIHSITEKNAMTTTYLFPYQSSK</sequence>
<dbReference type="Proteomes" id="UP000075320">
    <property type="component" value="Unassembled WGS sequence"/>
</dbReference>
<reference evidence="2 3" key="1">
    <citation type="submission" date="2016-03" db="EMBL/GenBank/DDBJ databases">
        <authorList>
            <person name="Ploux O."/>
        </authorList>
    </citation>
    <scope>NUCLEOTIDE SEQUENCE [LARGE SCALE GENOMIC DNA]</scope>
    <source>
        <strain evidence="2 3">R0</strain>
    </source>
</reference>
<dbReference type="Pfam" id="PF06445">
    <property type="entry name" value="GyrI-like"/>
    <property type="match status" value="1"/>
</dbReference>
<dbReference type="EMBL" id="LUKE01000001">
    <property type="protein sequence ID" value="KYG65662.1"/>
    <property type="molecule type" value="Genomic_DNA"/>
</dbReference>
<evidence type="ECO:0000313" key="3">
    <source>
        <dbReference type="Proteomes" id="UP000075320"/>
    </source>
</evidence>
<keyword evidence="3" id="KW-1185">Reference proteome</keyword>
<dbReference type="InterPro" id="IPR011256">
    <property type="entry name" value="Reg_factor_effector_dom_sf"/>
</dbReference>
<gene>
    <name evidence="2" type="ORF">AZI86_00880</name>
</gene>
<evidence type="ECO:0000259" key="1">
    <source>
        <dbReference type="SMART" id="SM00871"/>
    </source>
</evidence>
<proteinExistence type="predicted"/>
<dbReference type="PANTHER" id="PTHR15949">
    <property type="entry name" value="TESTIS-EXPRESSED PROTEIN 264"/>
    <property type="match status" value="1"/>
</dbReference>
<dbReference type="OrthoDB" id="5337216at2"/>
<dbReference type="RefSeq" id="WP_061833206.1">
    <property type="nucleotide sequence ID" value="NZ_LUKE01000001.1"/>
</dbReference>
<evidence type="ECO:0000313" key="2">
    <source>
        <dbReference type="EMBL" id="KYG65662.1"/>
    </source>
</evidence>
<protein>
    <recommendedName>
        <fullName evidence="1">AraC effector-binding domain-containing protein</fullName>
    </recommendedName>
</protein>
<comment type="caution">
    <text evidence="2">The sequence shown here is derived from an EMBL/GenBank/DDBJ whole genome shotgun (WGS) entry which is preliminary data.</text>
</comment>
<name>A0A150WMH2_BDEBC</name>
<accession>A0A150WMH2</accession>
<dbReference type="PANTHER" id="PTHR15949:SF3">
    <property type="entry name" value="TESTIS-EXPRESSED PROTEIN 264"/>
    <property type="match status" value="1"/>
</dbReference>
<feature type="domain" description="AraC effector-binding" evidence="1">
    <location>
        <begin position="29"/>
        <end position="178"/>
    </location>
</feature>
<dbReference type="InterPro" id="IPR029442">
    <property type="entry name" value="GyrI-like"/>
</dbReference>
<dbReference type="AlphaFoldDB" id="A0A150WMH2"/>
<dbReference type="Gene3D" id="3.20.80.10">
    <property type="entry name" value="Regulatory factor, effector binding domain"/>
    <property type="match status" value="1"/>
</dbReference>
<organism evidence="2 3">
    <name type="scientific">Bdellovibrio bacteriovorus</name>
    <dbReference type="NCBI Taxonomy" id="959"/>
    <lineage>
        <taxon>Bacteria</taxon>
        <taxon>Pseudomonadati</taxon>
        <taxon>Bdellovibrionota</taxon>
        <taxon>Bdellovibrionia</taxon>
        <taxon>Bdellovibrionales</taxon>
        <taxon>Pseudobdellovibrionaceae</taxon>
        <taxon>Bdellovibrio</taxon>
    </lineage>
</organism>